<organism evidence="2 3">
    <name type="scientific">Hermanssonia centrifuga</name>
    <dbReference type="NCBI Taxonomy" id="98765"/>
    <lineage>
        <taxon>Eukaryota</taxon>
        <taxon>Fungi</taxon>
        <taxon>Dikarya</taxon>
        <taxon>Basidiomycota</taxon>
        <taxon>Agaricomycotina</taxon>
        <taxon>Agaricomycetes</taxon>
        <taxon>Polyporales</taxon>
        <taxon>Meruliaceae</taxon>
        <taxon>Hermanssonia</taxon>
    </lineage>
</organism>
<reference evidence="2 3" key="1">
    <citation type="submission" date="2018-02" db="EMBL/GenBank/DDBJ databases">
        <title>Genome sequence of the basidiomycete white-rot fungus Phlebia centrifuga.</title>
        <authorList>
            <person name="Granchi Z."/>
            <person name="Peng M."/>
            <person name="de Vries R.P."/>
            <person name="Hilden K."/>
            <person name="Makela M.R."/>
            <person name="Grigoriev I."/>
            <person name="Riley R."/>
        </authorList>
    </citation>
    <scope>NUCLEOTIDE SEQUENCE [LARGE SCALE GENOMIC DNA]</scope>
    <source>
        <strain evidence="2 3">FBCC195</strain>
    </source>
</reference>
<keyword evidence="3" id="KW-1185">Reference proteome</keyword>
<feature type="compositionally biased region" description="Basic and acidic residues" evidence="1">
    <location>
        <begin position="34"/>
        <end position="51"/>
    </location>
</feature>
<dbReference type="EMBL" id="MLYV02001115">
    <property type="protein sequence ID" value="PSR73069.1"/>
    <property type="molecule type" value="Genomic_DNA"/>
</dbReference>
<accession>A0A2R6NL03</accession>
<comment type="caution">
    <text evidence="2">The sequence shown here is derived from an EMBL/GenBank/DDBJ whole genome shotgun (WGS) entry which is preliminary data.</text>
</comment>
<dbReference type="AlphaFoldDB" id="A0A2R6NL03"/>
<proteinExistence type="predicted"/>
<name>A0A2R6NL03_9APHY</name>
<evidence type="ECO:0000256" key="1">
    <source>
        <dbReference type="SAM" id="MobiDB-lite"/>
    </source>
</evidence>
<feature type="region of interest" description="Disordered" evidence="1">
    <location>
        <begin position="1"/>
        <end position="71"/>
    </location>
</feature>
<dbReference type="Proteomes" id="UP000186601">
    <property type="component" value="Unassembled WGS sequence"/>
</dbReference>
<feature type="compositionally biased region" description="Low complexity" evidence="1">
    <location>
        <begin position="19"/>
        <end position="33"/>
    </location>
</feature>
<evidence type="ECO:0000313" key="2">
    <source>
        <dbReference type="EMBL" id="PSR73069.1"/>
    </source>
</evidence>
<gene>
    <name evidence="2" type="ORF">PHLCEN_2v11062</name>
</gene>
<evidence type="ECO:0000313" key="3">
    <source>
        <dbReference type="Proteomes" id="UP000186601"/>
    </source>
</evidence>
<protein>
    <submittedName>
        <fullName evidence="2">Uncharacterized protein</fullName>
    </submittedName>
</protein>
<sequence length="109" mass="11694">MARRANQPPRPFLGEHWAKPAAAPCEAAAPPWRGEARRGEASRGEARRESRLGWGAAEEARARQAKWGGPCSPLPSALLEIPRTLKGLEGVVLPGQALPGQTRQSLEKG</sequence>